<evidence type="ECO:0000256" key="1">
    <source>
        <dbReference type="ARBA" id="ARBA00006226"/>
    </source>
</evidence>
<dbReference type="PANTHER" id="PTHR35601">
    <property type="entry name" value="TOXIN RELE"/>
    <property type="match status" value="1"/>
</dbReference>
<dbReference type="Pfam" id="PF05016">
    <property type="entry name" value="ParE_toxin"/>
    <property type="match status" value="1"/>
</dbReference>
<comment type="similarity">
    <text evidence="1">Belongs to the RelE toxin family.</text>
</comment>
<accession>A0A6M8BA91</accession>
<evidence type="ECO:0000256" key="2">
    <source>
        <dbReference type="ARBA" id="ARBA00022649"/>
    </source>
</evidence>
<dbReference type="InterPro" id="IPR035093">
    <property type="entry name" value="RelE/ParE_toxin_dom_sf"/>
</dbReference>
<dbReference type="EMBL" id="CP053642">
    <property type="protein sequence ID" value="QKD80153.1"/>
    <property type="molecule type" value="Genomic_DNA"/>
</dbReference>
<dbReference type="SUPFAM" id="SSF143011">
    <property type="entry name" value="RelE-like"/>
    <property type="match status" value="1"/>
</dbReference>
<dbReference type="KEGG" id="amam:HPC72_07950"/>
<gene>
    <name evidence="3" type="ORF">HPC72_07950</name>
</gene>
<reference evidence="3 4" key="1">
    <citation type="submission" date="2020-05" db="EMBL/GenBank/DDBJ databases">
        <title>Actinomyces sp. zg-325.</title>
        <authorList>
            <person name="Yang C."/>
        </authorList>
    </citation>
    <scope>NUCLEOTIDE SEQUENCE [LARGE SCALE GENOMIC DNA]</scope>
    <source>
        <strain evidence="4">zg-325</strain>
    </source>
</reference>
<keyword evidence="2" id="KW-1277">Toxin-antitoxin system</keyword>
<organism evidence="3 4">
    <name type="scientific">Actinomyces marmotae</name>
    <dbReference type="NCBI Taxonomy" id="2737173"/>
    <lineage>
        <taxon>Bacteria</taxon>
        <taxon>Bacillati</taxon>
        <taxon>Actinomycetota</taxon>
        <taxon>Actinomycetes</taxon>
        <taxon>Actinomycetales</taxon>
        <taxon>Actinomycetaceae</taxon>
        <taxon>Actinomyces</taxon>
    </lineage>
</organism>
<dbReference type="InterPro" id="IPR007712">
    <property type="entry name" value="RelE/ParE_toxin"/>
</dbReference>
<keyword evidence="4" id="KW-1185">Reference proteome</keyword>
<dbReference type="Proteomes" id="UP000504752">
    <property type="component" value="Chromosome"/>
</dbReference>
<dbReference type="RefSeq" id="WP_159522254.1">
    <property type="nucleotide sequence ID" value="NZ_CP053642.1"/>
</dbReference>
<evidence type="ECO:0000313" key="3">
    <source>
        <dbReference type="EMBL" id="QKD80153.1"/>
    </source>
</evidence>
<proteinExistence type="inferred from homology"/>
<evidence type="ECO:0000313" key="4">
    <source>
        <dbReference type="Proteomes" id="UP000504752"/>
    </source>
</evidence>
<dbReference type="PANTHER" id="PTHR35601:SF1">
    <property type="entry name" value="TOXIN RELE"/>
    <property type="match status" value="1"/>
</dbReference>
<dbReference type="AlphaFoldDB" id="A0A6M8BA91"/>
<sequence length="89" mass="10364">MNYRLLYSKRADKQLAKMDRGTARVIVAWLNKNIDGAQDPRERGKALSGELSGAWRYRIGDYRVLCDIRDEELIVLAIEIGHRSVIYRR</sequence>
<dbReference type="NCBIfam" id="TIGR02385">
    <property type="entry name" value="RelE_StbE"/>
    <property type="match status" value="1"/>
</dbReference>
<dbReference type="Gene3D" id="3.30.2310.20">
    <property type="entry name" value="RelE-like"/>
    <property type="match status" value="1"/>
</dbReference>
<protein>
    <submittedName>
        <fullName evidence="3">Type II toxin-antitoxin system RelE/ParE family toxin</fullName>
    </submittedName>
</protein>
<name>A0A6M8BA91_9ACTO</name>